<dbReference type="InterPro" id="IPR029058">
    <property type="entry name" value="AB_hydrolase_fold"/>
</dbReference>
<sequence length="276" mass="31526">MENFKISLFCPEDIKTEYEDIEYPIHDRVKYYSNITKCKRTLNVLLPLNYTDDKKYPVLYLLHGLFCDEDTMLDEDIAVIPISTNLAIQGKAKEMIIVFPNEYVPKNGISLPPEPTDEYFEGYDNFINELVDNIMPFIESKYSVAKGRENTAIAGFSMGGRNSLYIGFKRPDLFGYIGAFSPAPGVIPGKDKFHGYHKGLFTKEDDFRTSPQPIINLISCGTDDTVVNGFPKHYHEVLTRNQQKHIWYEVPDANHDFKSVCSGLYNFILTLFGALN</sequence>
<protein>
    <submittedName>
        <fullName evidence="1">Alpha/beta-hydrolase</fullName>
    </submittedName>
</protein>
<dbReference type="AlphaFoldDB" id="A0A1Y1X348"/>
<comment type="caution">
    <text evidence="1">The sequence shown here is derived from an EMBL/GenBank/DDBJ whole genome shotgun (WGS) entry which is preliminary data.</text>
</comment>
<reference evidence="1 2" key="2">
    <citation type="submission" date="2016-08" db="EMBL/GenBank/DDBJ databases">
        <title>Pervasive Adenine N6-methylation of Active Genes in Fungi.</title>
        <authorList>
            <consortium name="DOE Joint Genome Institute"/>
            <person name="Mondo S.J."/>
            <person name="Dannebaum R.O."/>
            <person name="Kuo R.C."/>
            <person name="Labutti K."/>
            <person name="Haridas S."/>
            <person name="Kuo A."/>
            <person name="Salamov A."/>
            <person name="Ahrendt S.R."/>
            <person name="Lipzen A."/>
            <person name="Sullivan W."/>
            <person name="Andreopoulos W.B."/>
            <person name="Clum A."/>
            <person name="Lindquist E."/>
            <person name="Daum C."/>
            <person name="Ramamoorthy G.K."/>
            <person name="Gryganskyi A."/>
            <person name="Culley D."/>
            <person name="Magnuson J.K."/>
            <person name="James T.Y."/>
            <person name="O'Malley M.A."/>
            <person name="Stajich J.E."/>
            <person name="Spatafora J.W."/>
            <person name="Visel A."/>
            <person name="Grigoriev I.V."/>
        </authorList>
    </citation>
    <scope>NUCLEOTIDE SEQUENCE [LARGE SCALE GENOMIC DNA]</scope>
    <source>
        <strain evidence="1 2">S4</strain>
    </source>
</reference>
<dbReference type="SUPFAM" id="SSF53474">
    <property type="entry name" value="alpha/beta-Hydrolases"/>
    <property type="match status" value="1"/>
</dbReference>
<keyword evidence="1" id="KW-0378">Hydrolase</keyword>
<dbReference type="Gene3D" id="3.40.50.1820">
    <property type="entry name" value="alpha/beta hydrolase"/>
    <property type="match status" value="1"/>
</dbReference>
<dbReference type="Proteomes" id="UP000193944">
    <property type="component" value="Unassembled WGS sequence"/>
</dbReference>
<name>A0A1Y1X348_9FUNG</name>
<dbReference type="Pfam" id="PF00756">
    <property type="entry name" value="Esterase"/>
    <property type="match status" value="1"/>
</dbReference>
<dbReference type="InterPro" id="IPR000801">
    <property type="entry name" value="Esterase-like"/>
</dbReference>
<dbReference type="STRING" id="1754192.A0A1Y1X348"/>
<organism evidence="1 2">
    <name type="scientific">Anaeromyces robustus</name>
    <dbReference type="NCBI Taxonomy" id="1754192"/>
    <lineage>
        <taxon>Eukaryota</taxon>
        <taxon>Fungi</taxon>
        <taxon>Fungi incertae sedis</taxon>
        <taxon>Chytridiomycota</taxon>
        <taxon>Chytridiomycota incertae sedis</taxon>
        <taxon>Neocallimastigomycetes</taxon>
        <taxon>Neocallimastigales</taxon>
        <taxon>Neocallimastigaceae</taxon>
        <taxon>Anaeromyces</taxon>
    </lineage>
</organism>
<evidence type="ECO:0000313" key="2">
    <source>
        <dbReference type="Proteomes" id="UP000193944"/>
    </source>
</evidence>
<dbReference type="EMBL" id="MCFG01000156">
    <property type="protein sequence ID" value="ORX80058.1"/>
    <property type="molecule type" value="Genomic_DNA"/>
</dbReference>
<dbReference type="PANTHER" id="PTHR48098">
    <property type="entry name" value="ENTEROCHELIN ESTERASE-RELATED"/>
    <property type="match status" value="1"/>
</dbReference>
<proteinExistence type="predicted"/>
<keyword evidence="2" id="KW-1185">Reference proteome</keyword>
<dbReference type="GO" id="GO:0016787">
    <property type="term" value="F:hydrolase activity"/>
    <property type="evidence" value="ECO:0007669"/>
    <property type="project" value="UniProtKB-KW"/>
</dbReference>
<evidence type="ECO:0000313" key="1">
    <source>
        <dbReference type="EMBL" id="ORX80058.1"/>
    </source>
</evidence>
<accession>A0A1Y1X348</accession>
<gene>
    <name evidence="1" type="ORF">BCR32DRAFT_204985</name>
</gene>
<dbReference type="InterPro" id="IPR050583">
    <property type="entry name" value="Mycobacterial_A85_antigen"/>
</dbReference>
<reference evidence="1 2" key="1">
    <citation type="submission" date="2016-08" db="EMBL/GenBank/DDBJ databases">
        <title>A Parts List for Fungal Cellulosomes Revealed by Comparative Genomics.</title>
        <authorList>
            <consortium name="DOE Joint Genome Institute"/>
            <person name="Haitjema C.H."/>
            <person name="Gilmore S.P."/>
            <person name="Henske J.K."/>
            <person name="Solomon K.V."/>
            <person name="De Groot R."/>
            <person name="Kuo A."/>
            <person name="Mondo S.J."/>
            <person name="Salamov A.A."/>
            <person name="Labutti K."/>
            <person name="Zhao Z."/>
            <person name="Chiniquy J."/>
            <person name="Barry K."/>
            <person name="Brewer H.M."/>
            <person name="Purvine S.O."/>
            <person name="Wright A.T."/>
            <person name="Boxma B."/>
            <person name="Van Alen T."/>
            <person name="Hackstein J.H."/>
            <person name="Baker S.E."/>
            <person name="Grigoriev I.V."/>
            <person name="O'Malley M.A."/>
        </authorList>
    </citation>
    <scope>NUCLEOTIDE SEQUENCE [LARGE SCALE GENOMIC DNA]</scope>
    <source>
        <strain evidence="1 2">S4</strain>
    </source>
</reference>
<dbReference type="OrthoDB" id="2107086at2759"/>